<feature type="region of interest" description="Disordered" evidence="1">
    <location>
        <begin position="196"/>
        <end position="220"/>
    </location>
</feature>
<feature type="region of interest" description="Disordered" evidence="1">
    <location>
        <begin position="46"/>
        <end position="77"/>
    </location>
</feature>
<organism evidence="2">
    <name type="scientific">bioreactor metagenome</name>
    <dbReference type="NCBI Taxonomy" id="1076179"/>
    <lineage>
        <taxon>unclassified sequences</taxon>
        <taxon>metagenomes</taxon>
        <taxon>ecological metagenomes</taxon>
    </lineage>
</organism>
<sequence>MPHGQSLGRRGRLGEFGVFEIGRGRNVLEDVAHLVQMLALRDQKARGFGQTPAQHRQQSQRHDAAHHQHGMPAVGLHQGSRCQAAQCRAQGEAAEHGGHHDRAAAVGAVFRGECDRIGHGAAQAQAGDEPKDHQRLQIGRERRQQAHQAENEHRHQEHGLASEAVCKRADQQGAQHQAEQTCAEHRCQLRGAELPFGPQRRRNEANGRRVETVDGNDQKAQHDDVNLVARQLLLVDEGGDVNGRVARHGDFLRGRGGMAR</sequence>
<comment type="caution">
    <text evidence="2">The sequence shown here is derived from an EMBL/GenBank/DDBJ whole genome shotgun (WGS) entry which is preliminary data.</text>
</comment>
<proteinExistence type="predicted"/>
<protein>
    <submittedName>
        <fullName evidence="2">Uncharacterized protein</fullName>
    </submittedName>
</protein>
<reference evidence="2" key="1">
    <citation type="submission" date="2019-08" db="EMBL/GenBank/DDBJ databases">
        <authorList>
            <person name="Kucharzyk K."/>
            <person name="Murdoch R.W."/>
            <person name="Higgins S."/>
            <person name="Loffler F."/>
        </authorList>
    </citation>
    <scope>NUCLEOTIDE SEQUENCE</scope>
</reference>
<feature type="compositionally biased region" description="Basic and acidic residues" evidence="1">
    <location>
        <begin position="201"/>
        <end position="220"/>
    </location>
</feature>
<evidence type="ECO:0000256" key="1">
    <source>
        <dbReference type="SAM" id="MobiDB-lite"/>
    </source>
</evidence>
<feature type="region of interest" description="Disordered" evidence="1">
    <location>
        <begin position="140"/>
        <end position="159"/>
    </location>
</feature>
<gene>
    <name evidence="2" type="ORF">SDC9_102919</name>
</gene>
<dbReference type="EMBL" id="VSSQ01015592">
    <property type="protein sequence ID" value="MPM56120.1"/>
    <property type="molecule type" value="Genomic_DNA"/>
</dbReference>
<dbReference type="AlphaFoldDB" id="A0A645ASN3"/>
<evidence type="ECO:0000313" key="2">
    <source>
        <dbReference type="EMBL" id="MPM56120.1"/>
    </source>
</evidence>
<name>A0A645ASN3_9ZZZZ</name>
<accession>A0A645ASN3</accession>